<dbReference type="InterPro" id="IPR020084">
    <property type="entry name" value="NUDIX_hydrolase_CS"/>
</dbReference>
<dbReference type="PANTHER" id="PTHR43046">
    <property type="entry name" value="GDP-MANNOSE MANNOSYL HYDROLASE"/>
    <property type="match status" value="1"/>
</dbReference>
<dbReference type="InterPro" id="IPR000086">
    <property type="entry name" value="NUDIX_hydrolase_dom"/>
</dbReference>
<name>A0ABY3R891_9BRAD</name>
<keyword evidence="2" id="KW-0378">Hydrolase</keyword>
<sequence length="133" mass="14671">MNEPRLGCGVVIVDGGAILLVQRLREPEAGCWGLPGGKIDWLEPVEDAVRREATEELDITLGDLRLICVVDQIDRLRGDHWVAPVYLASGFKGEPRLVEPDKHAAFGWFALHALPNPLTLATQQAVQALSRER</sequence>
<protein>
    <submittedName>
        <fullName evidence="4">NUDIX domain-containing protein</fullName>
    </submittedName>
</protein>
<accession>A0ABY3R891</accession>
<evidence type="ECO:0000256" key="1">
    <source>
        <dbReference type="ARBA" id="ARBA00001946"/>
    </source>
</evidence>
<dbReference type="EMBL" id="CP088156">
    <property type="protein sequence ID" value="UFZ03237.1"/>
    <property type="molecule type" value="Genomic_DNA"/>
</dbReference>
<feature type="domain" description="Nudix hydrolase" evidence="3">
    <location>
        <begin position="3"/>
        <end position="132"/>
    </location>
</feature>
<dbReference type="CDD" id="cd04679">
    <property type="entry name" value="NUDIX_MutT_Nudt1"/>
    <property type="match status" value="1"/>
</dbReference>
<organism evidence="4 5">
    <name type="scientific">Bradyrhizobium ontarionense</name>
    <dbReference type="NCBI Taxonomy" id="2898149"/>
    <lineage>
        <taxon>Bacteria</taxon>
        <taxon>Pseudomonadati</taxon>
        <taxon>Pseudomonadota</taxon>
        <taxon>Alphaproteobacteria</taxon>
        <taxon>Hyphomicrobiales</taxon>
        <taxon>Nitrobacteraceae</taxon>
        <taxon>Bradyrhizobium</taxon>
    </lineage>
</organism>
<dbReference type="Pfam" id="PF00293">
    <property type="entry name" value="NUDIX"/>
    <property type="match status" value="1"/>
</dbReference>
<dbReference type="PANTHER" id="PTHR43046:SF16">
    <property type="entry name" value="ADP-RIBOSE PYROPHOSPHATASE YJHB-RELATED"/>
    <property type="match status" value="1"/>
</dbReference>
<evidence type="ECO:0000259" key="3">
    <source>
        <dbReference type="PROSITE" id="PS51462"/>
    </source>
</evidence>
<dbReference type="PROSITE" id="PS51462">
    <property type="entry name" value="NUDIX"/>
    <property type="match status" value="1"/>
</dbReference>
<dbReference type="PROSITE" id="PS00893">
    <property type="entry name" value="NUDIX_BOX"/>
    <property type="match status" value="1"/>
</dbReference>
<evidence type="ECO:0000313" key="4">
    <source>
        <dbReference type="EMBL" id="UFZ03237.1"/>
    </source>
</evidence>
<dbReference type="RefSeq" id="WP_231319260.1">
    <property type="nucleotide sequence ID" value="NZ_CP088156.1"/>
</dbReference>
<proteinExistence type="predicted"/>
<comment type="cofactor">
    <cofactor evidence="1">
        <name>Mg(2+)</name>
        <dbReference type="ChEBI" id="CHEBI:18420"/>
    </cofactor>
</comment>
<evidence type="ECO:0000256" key="2">
    <source>
        <dbReference type="ARBA" id="ARBA00022801"/>
    </source>
</evidence>
<keyword evidence="5" id="KW-1185">Reference proteome</keyword>
<reference evidence="4" key="1">
    <citation type="journal article" date="2024" name="Antonie Van Leeuwenhoek">
        <title>Bradyrhizobium ontarionense sp. nov., a novel bacterial symbiont isolated from Aeschynomene indica (Indian jointvetch), harbours photosynthesis, nitrogen fixation and nitrous oxide (N2O) reductase genes.</title>
        <authorList>
            <person name="Bromfield E.S.P."/>
            <person name="Cloutier S."/>
        </authorList>
    </citation>
    <scope>NUCLEOTIDE SEQUENCE</scope>
    <source>
        <strain evidence="4">A19</strain>
    </source>
</reference>
<dbReference type="InterPro" id="IPR015797">
    <property type="entry name" value="NUDIX_hydrolase-like_dom_sf"/>
</dbReference>
<gene>
    <name evidence="4" type="ORF">LQG66_28960</name>
</gene>
<dbReference type="SUPFAM" id="SSF55811">
    <property type="entry name" value="Nudix"/>
    <property type="match status" value="1"/>
</dbReference>
<evidence type="ECO:0000313" key="5">
    <source>
        <dbReference type="Proteomes" id="UP001431010"/>
    </source>
</evidence>
<dbReference type="Gene3D" id="3.90.79.10">
    <property type="entry name" value="Nucleoside Triphosphate Pyrophosphohydrolase"/>
    <property type="match status" value="1"/>
</dbReference>
<dbReference type="Proteomes" id="UP001431010">
    <property type="component" value="Chromosome"/>
</dbReference>